<accession>A0A9Q7EV97</accession>
<dbReference type="EMBL" id="CP072943">
    <property type="protein sequence ID" value="QTX32318.1"/>
    <property type="molecule type" value="Genomic_DNA"/>
</dbReference>
<dbReference type="Proteomes" id="UP000671879">
    <property type="component" value="Chromosome"/>
</dbReference>
<dbReference type="PANTHER" id="PTHR30535">
    <property type="entry name" value="VITAMIN B12-BINDING PROTEIN"/>
    <property type="match status" value="1"/>
</dbReference>
<dbReference type="PANTHER" id="PTHR30535:SF34">
    <property type="entry name" value="MOLYBDATE-BINDING PROTEIN MOLA"/>
    <property type="match status" value="1"/>
</dbReference>
<evidence type="ECO:0000256" key="1">
    <source>
        <dbReference type="SAM" id="Coils"/>
    </source>
</evidence>
<dbReference type="CDD" id="cd01147">
    <property type="entry name" value="HemV-2"/>
    <property type="match status" value="1"/>
</dbReference>
<dbReference type="Pfam" id="PF01497">
    <property type="entry name" value="Peripla_BP_2"/>
    <property type="match status" value="1"/>
</dbReference>
<feature type="domain" description="Fe/B12 periplasmic-binding" evidence="3">
    <location>
        <begin position="145"/>
        <end position="316"/>
    </location>
</feature>
<organism evidence="4 5">
    <name type="scientific">Aminithiophilus ramosus</name>
    <dbReference type="NCBI Taxonomy" id="3029084"/>
    <lineage>
        <taxon>Bacteria</taxon>
        <taxon>Thermotogati</taxon>
        <taxon>Synergistota</taxon>
        <taxon>Synergistia</taxon>
        <taxon>Synergistales</taxon>
        <taxon>Aminithiophilaceae</taxon>
        <taxon>Aminithiophilus</taxon>
    </lineage>
</organism>
<evidence type="ECO:0000313" key="4">
    <source>
        <dbReference type="EMBL" id="QTX32318.1"/>
    </source>
</evidence>
<dbReference type="InterPro" id="IPR002491">
    <property type="entry name" value="ABC_transptr_periplasmic_BD"/>
</dbReference>
<feature type="coiled-coil region" evidence="1">
    <location>
        <begin position="186"/>
        <end position="213"/>
    </location>
</feature>
<gene>
    <name evidence="4" type="ORF">KAR29_13625</name>
</gene>
<dbReference type="SUPFAM" id="SSF53807">
    <property type="entry name" value="Helical backbone' metal receptor"/>
    <property type="match status" value="1"/>
</dbReference>
<feature type="chain" id="PRO_5040401943" evidence="2">
    <location>
        <begin position="43"/>
        <end position="387"/>
    </location>
</feature>
<dbReference type="Gene3D" id="3.40.50.1980">
    <property type="entry name" value="Nitrogenase molybdenum iron protein domain"/>
    <property type="match status" value="2"/>
</dbReference>
<dbReference type="AlphaFoldDB" id="A0A9Q7EV97"/>
<feature type="signal peptide" evidence="2">
    <location>
        <begin position="1"/>
        <end position="42"/>
    </location>
</feature>
<protein>
    <submittedName>
        <fullName evidence="4">Iron ABC transporter substrate-binding protein</fullName>
    </submittedName>
</protein>
<sequence>MIRAKRQSSFLPKEVHPLKRTRSLSLAALVLLTLFAAGQALASDVVDALGSPLALDGPARKVLCSGSGALRLLTYLQAQDLIAAVEDIEKRSEARDARPYFLANPAFRDLPLFGEFRGRARAELILGLPEAPQVIFKTDPEAGTPAAELQEATGIPVIPLDYGNLLDRREALYASLRTMGRVVDRQERAEAVIAFFETTLDDLKRRSASLAEEDRPGCYVGGVGFRGAHGLSATELGYPPFVFTGARAVTEEEAPSDRASHAEISREKLLAWDPQYLFIDLSTLNAGERAGALYELKNTPLWKDLRALKEGHVYGLLPYNWYTQNFGSILADAYFVGKTLFPQGYGDVDPAAKADEIYLFLVGKALFSEMNDLFGGLAFRPLSLTQD</sequence>
<name>A0A9Q7EV97_9BACT</name>
<keyword evidence="2" id="KW-0732">Signal</keyword>
<evidence type="ECO:0000259" key="3">
    <source>
        <dbReference type="Pfam" id="PF01497"/>
    </source>
</evidence>
<proteinExistence type="predicted"/>
<evidence type="ECO:0000256" key="2">
    <source>
        <dbReference type="SAM" id="SignalP"/>
    </source>
</evidence>
<dbReference type="InterPro" id="IPR050902">
    <property type="entry name" value="ABC_Transporter_SBP"/>
</dbReference>
<dbReference type="KEGG" id="aram:KAR29_13625"/>
<keyword evidence="5" id="KW-1185">Reference proteome</keyword>
<reference evidence="5" key="1">
    <citation type="submission" date="2021-04" db="EMBL/GenBank/DDBJ databases">
        <title>A novel Synergistetes isolate from a pyrite-forming mixed culture.</title>
        <authorList>
            <person name="Bunk B."/>
            <person name="Sproer C."/>
            <person name="Spring S."/>
            <person name="Pester M."/>
        </authorList>
    </citation>
    <scope>NUCLEOTIDE SEQUENCE [LARGE SCALE GENOMIC DNA]</scope>
    <source>
        <strain evidence="5">J.5.4.2-T.3.5.2</strain>
    </source>
</reference>
<evidence type="ECO:0000313" key="5">
    <source>
        <dbReference type="Proteomes" id="UP000671879"/>
    </source>
</evidence>
<keyword evidence="1" id="KW-0175">Coiled coil</keyword>